<dbReference type="Proteomes" id="UP000193642">
    <property type="component" value="Unassembled WGS sequence"/>
</dbReference>
<feature type="region of interest" description="Disordered" evidence="1">
    <location>
        <begin position="500"/>
        <end position="538"/>
    </location>
</feature>
<feature type="region of interest" description="Disordered" evidence="1">
    <location>
        <begin position="656"/>
        <end position="689"/>
    </location>
</feature>
<feature type="region of interest" description="Disordered" evidence="1">
    <location>
        <begin position="268"/>
        <end position="304"/>
    </location>
</feature>
<dbReference type="PANTHER" id="PTHR31400">
    <property type="entry name" value="GUANYLYL CYCLASE DOMAIN CONTAINING PROTEIN 1 GUCD1"/>
    <property type="match status" value="1"/>
</dbReference>
<organism evidence="2 3">
    <name type="scientific">Rhizoclosmatium globosum</name>
    <dbReference type="NCBI Taxonomy" id="329046"/>
    <lineage>
        <taxon>Eukaryota</taxon>
        <taxon>Fungi</taxon>
        <taxon>Fungi incertae sedis</taxon>
        <taxon>Chytridiomycota</taxon>
        <taxon>Chytridiomycota incertae sedis</taxon>
        <taxon>Chytridiomycetes</taxon>
        <taxon>Chytridiales</taxon>
        <taxon>Chytriomycetaceae</taxon>
        <taxon>Rhizoclosmatium</taxon>
    </lineage>
</organism>
<sequence length="1000" mass="109283">MAPQPPPLLPTPTSAGPSFSQPPRQRRHKLSRSRRLILELAGSVPHIVQPSQWDCGLACVSMVLKSLRLYSQSDPLDLRLFVHSDAIELGSVWTIDLAYIFKAFGVADFTYYTTHVGVNFNYAAKSYYKAAFQTDSRRIHALFADAQDSGVRVVPLLLPLDDMKRFLMSGRYAVLMLVNLKGIRCRVCARRASHVQPIVKRSRWNRLGLEWLCGMRQDDVDDLEANNYPNDDGVDSYLYWNEYNGTADSGDEEDDEGDCDSGIALAAAKTSKQKRRTKTKRHVHHKNCKHAQRQQNTQPEPEATYHASSYYDARIASRQFSEQTPLLDHSASPQKQTVRQSIYQSVSSSSYSSSAAPALKRIPSNTSLTTYRTVLEPMESPEPYSVIKTVTSTMSWLNAFVFRRNDQEDEFTMARSTSTTPLLTAQYEAALRLPPGMEITPPQISFTEPTTPTSNTINTSLFTPRASQFPSNRLPPGVGVVSTVQDDNCSLIYGNIPVSRKPSSAASTTSQPATATTSPMTLPPPSSISQPVSASTSPLRPGLIFASFQPHQPNYPATRPNSKVPSPDRAAIVPQFKFPATDSPEPEPSFPLAPSPSQMPSFLSFLTPTVREQPMERKHRAFSIPGTDSEKLAAVAAATRANTSLSRTAGFLLPTEFGNSLSNQRGKGTEPVSPPRPPPSPTPTPVPIVPSVMATATTRREEIFGKRMAPASSSKPAAIPTTSRRDEIFGKGTTASQQPATLPPPQPISRREEIFGSKTGRSSSMTVSETTQLLNGSSSNQSSNSIGPGVVPAPVQQRRGSLSFWDLRKRLLHQETAVDDHSDSAGEDEDDRKSRSSLGSFAVSSAGGPPPPPSIQSVQPGVDECDSECSGTGFESDEDYESEDDDYWSFDGSDEEGEEVTPGCFGMFKRARKNSGAFSQWFGGSQGNDTGTTSVEPLVDEDFEGHFILFIGYDAKTDGFIYRDPGTEERLCVMDSRAVEFARAGVPGSDHDVIVVRAFA</sequence>
<feature type="compositionally biased region" description="Pro residues" evidence="1">
    <location>
        <begin position="672"/>
        <end position="688"/>
    </location>
</feature>
<protein>
    <submittedName>
        <fullName evidence="2">Uncharacterized protein</fullName>
    </submittedName>
</protein>
<feature type="region of interest" description="Disordered" evidence="1">
    <location>
        <begin position="817"/>
        <end position="901"/>
    </location>
</feature>
<evidence type="ECO:0000256" key="1">
    <source>
        <dbReference type="SAM" id="MobiDB-lite"/>
    </source>
</evidence>
<feature type="compositionally biased region" description="Low complexity" evidence="1">
    <location>
        <begin position="502"/>
        <end position="520"/>
    </location>
</feature>
<feature type="region of interest" description="Disordered" evidence="1">
    <location>
        <begin position="1"/>
        <end position="28"/>
    </location>
</feature>
<dbReference type="EMBL" id="MCGO01000010">
    <property type="protein sequence ID" value="ORY49050.1"/>
    <property type="molecule type" value="Genomic_DNA"/>
</dbReference>
<proteinExistence type="predicted"/>
<feature type="compositionally biased region" description="Basic residues" evidence="1">
    <location>
        <begin position="271"/>
        <end position="292"/>
    </location>
</feature>
<feature type="region of interest" description="Disordered" evidence="1">
    <location>
        <begin position="730"/>
        <end position="794"/>
    </location>
</feature>
<dbReference type="InterPro" id="IPR018616">
    <property type="entry name" value="GUCD1"/>
</dbReference>
<dbReference type="OrthoDB" id="206796at2759"/>
<gene>
    <name evidence="2" type="ORF">BCR33DRAFT_714118</name>
</gene>
<feature type="compositionally biased region" description="Polar residues" evidence="1">
    <location>
        <begin position="657"/>
        <end position="666"/>
    </location>
</feature>
<feature type="compositionally biased region" description="Polar residues" evidence="1">
    <location>
        <begin position="759"/>
        <end position="774"/>
    </location>
</feature>
<evidence type="ECO:0000313" key="3">
    <source>
        <dbReference type="Proteomes" id="UP000193642"/>
    </source>
</evidence>
<evidence type="ECO:0000313" key="2">
    <source>
        <dbReference type="EMBL" id="ORY49050.1"/>
    </source>
</evidence>
<dbReference type="Pfam" id="PF09778">
    <property type="entry name" value="Guanylate_cyc_2"/>
    <property type="match status" value="2"/>
</dbReference>
<reference evidence="2 3" key="1">
    <citation type="submission" date="2016-07" db="EMBL/GenBank/DDBJ databases">
        <title>Pervasive Adenine N6-methylation of Active Genes in Fungi.</title>
        <authorList>
            <consortium name="DOE Joint Genome Institute"/>
            <person name="Mondo S.J."/>
            <person name="Dannebaum R.O."/>
            <person name="Kuo R.C."/>
            <person name="Labutti K."/>
            <person name="Haridas S."/>
            <person name="Kuo A."/>
            <person name="Salamov A."/>
            <person name="Ahrendt S.R."/>
            <person name="Lipzen A."/>
            <person name="Sullivan W."/>
            <person name="Andreopoulos W.B."/>
            <person name="Clum A."/>
            <person name="Lindquist E."/>
            <person name="Daum C."/>
            <person name="Ramamoorthy G.K."/>
            <person name="Gryganskyi A."/>
            <person name="Culley D."/>
            <person name="Magnuson J.K."/>
            <person name="James T.Y."/>
            <person name="O'Malley M.A."/>
            <person name="Stajich J.E."/>
            <person name="Spatafora J.W."/>
            <person name="Visel A."/>
            <person name="Grigoriev I.V."/>
        </authorList>
    </citation>
    <scope>NUCLEOTIDE SEQUENCE [LARGE SCALE GENOMIC DNA]</scope>
    <source>
        <strain evidence="2 3">JEL800</strain>
    </source>
</reference>
<feature type="compositionally biased region" description="Pro residues" evidence="1">
    <location>
        <begin position="1"/>
        <end position="10"/>
    </location>
</feature>
<comment type="caution">
    <text evidence="2">The sequence shown here is derived from an EMBL/GenBank/DDBJ whole genome shotgun (WGS) entry which is preliminary data.</text>
</comment>
<keyword evidence="3" id="KW-1185">Reference proteome</keyword>
<dbReference type="AlphaFoldDB" id="A0A1Y2CPT2"/>
<name>A0A1Y2CPT2_9FUNG</name>
<accession>A0A1Y2CPT2</accession>
<feature type="compositionally biased region" description="Acidic residues" evidence="1">
    <location>
        <begin position="875"/>
        <end position="899"/>
    </location>
</feature>
<dbReference type="PANTHER" id="PTHR31400:SF1">
    <property type="entry name" value="PROTEIN GUCD1"/>
    <property type="match status" value="1"/>
</dbReference>
<feature type="compositionally biased region" description="Low complexity" evidence="1">
    <location>
        <begin position="775"/>
        <end position="785"/>
    </location>
</feature>